<feature type="chain" id="PRO_5030506513" description="Methyltransferase" evidence="2">
    <location>
        <begin position="21"/>
        <end position="68"/>
    </location>
</feature>
<reference evidence="3 4" key="1">
    <citation type="submission" date="2015-04" db="EMBL/GenBank/DDBJ databases">
        <title>Complete genome sequence of Sulfurovum lithotrophicum ATCC BAA-797T.</title>
        <authorList>
            <person name="Ahn J."/>
            <person name="Park G."/>
            <person name="Jeon W."/>
            <person name="Jang Y."/>
            <person name="Jang M."/>
            <person name="Lee H."/>
            <person name="Lee H."/>
        </authorList>
    </citation>
    <scope>NUCLEOTIDE SEQUENCE [LARGE SCALE GENOMIC DNA]</scope>
    <source>
        <strain evidence="4">ATCC BAA-797 / 42BKT</strain>
    </source>
</reference>
<keyword evidence="1" id="KW-0472">Membrane</keyword>
<dbReference type="Proteomes" id="UP000034444">
    <property type="component" value="Chromosome"/>
</dbReference>
<keyword evidence="1" id="KW-1133">Transmembrane helix</keyword>
<evidence type="ECO:0000256" key="2">
    <source>
        <dbReference type="SAM" id="SignalP"/>
    </source>
</evidence>
<accession>A0A7U4RRI3</accession>
<feature type="transmembrane region" description="Helical" evidence="1">
    <location>
        <begin position="44"/>
        <end position="62"/>
    </location>
</feature>
<name>A0A7U4RRI3_9BACT</name>
<reference evidence="4" key="2">
    <citation type="journal article" date="2017" name="Stand. Genomic Sci.">
        <title>Complete genome sequence of the sulfur-oxidizing chemolithoautotrophic Sulfurovum lithotrophicum 42BKTT.</title>
        <authorList>
            <person name="Jeon W."/>
            <person name="Priscilla L."/>
            <person name="Park G."/>
            <person name="Lee H."/>
            <person name="Lee N."/>
            <person name="Lee D."/>
            <person name="Kwon H."/>
            <person name="Ahn I."/>
            <person name="Lee C."/>
            <person name="Lee H."/>
            <person name="Ahn J."/>
        </authorList>
    </citation>
    <scope>NUCLEOTIDE SEQUENCE [LARGE SCALE GENOMIC DNA]</scope>
    <source>
        <strain evidence="4">ATCC BAA-797 / 42BKT</strain>
    </source>
</reference>
<gene>
    <name evidence="3" type="ORF">YH65_11060</name>
</gene>
<feature type="signal peptide" evidence="2">
    <location>
        <begin position="1"/>
        <end position="20"/>
    </location>
</feature>
<proteinExistence type="predicted"/>
<dbReference type="RefSeq" id="WP_046551909.1">
    <property type="nucleotide sequence ID" value="NZ_CP011308.1"/>
</dbReference>
<dbReference type="Gene3D" id="1.20.5.230">
    <property type="match status" value="1"/>
</dbReference>
<evidence type="ECO:0008006" key="5">
    <source>
        <dbReference type="Google" id="ProtNLM"/>
    </source>
</evidence>
<keyword evidence="2" id="KW-0732">Signal</keyword>
<keyword evidence="4" id="KW-1185">Reference proteome</keyword>
<evidence type="ECO:0000256" key="1">
    <source>
        <dbReference type="SAM" id="Phobius"/>
    </source>
</evidence>
<organism evidence="3 4">
    <name type="scientific">Sulfurovum lithotrophicum</name>
    <dbReference type="NCBI Taxonomy" id="206403"/>
    <lineage>
        <taxon>Bacteria</taxon>
        <taxon>Pseudomonadati</taxon>
        <taxon>Campylobacterota</taxon>
        <taxon>Epsilonproteobacteria</taxon>
        <taxon>Campylobacterales</taxon>
        <taxon>Sulfurovaceae</taxon>
        <taxon>Sulfurovum</taxon>
    </lineage>
</organism>
<evidence type="ECO:0000313" key="4">
    <source>
        <dbReference type="Proteomes" id="UP000034444"/>
    </source>
</evidence>
<dbReference type="AlphaFoldDB" id="A0A7U4RRI3"/>
<keyword evidence="1" id="KW-0812">Transmembrane</keyword>
<dbReference type="EMBL" id="CP011308">
    <property type="protein sequence ID" value="AKF25860.1"/>
    <property type="molecule type" value="Genomic_DNA"/>
</dbReference>
<protein>
    <recommendedName>
        <fullName evidence="5">Methyltransferase</fullName>
    </recommendedName>
</protein>
<evidence type="ECO:0000313" key="3">
    <source>
        <dbReference type="EMBL" id="AKF25860.1"/>
    </source>
</evidence>
<dbReference type="KEGG" id="slh:YH65_11060"/>
<sequence>MKKFIASLAGLVGMSVASMAAATPLDLTTLSTQIDDAGTQVNSFAPTVIGFVLVMVIIGAVIKLTRKA</sequence>